<keyword evidence="8" id="KW-0812">Transmembrane</keyword>
<feature type="domain" description="STT3/PglB/AglB core" evidence="15">
    <location>
        <begin position="411"/>
        <end position="466"/>
    </location>
</feature>
<keyword evidence="10" id="KW-0460">Magnesium</keyword>
<keyword evidence="13" id="KW-0464">Manganese</keyword>
<proteinExistence type="inferred from homology"/>
<evidence type="ECO:0000256" key="1">
    <source>
        <dbReference type="ARBA" id="ARBA00001936"/>
    </source>
</evidence>
<evidence type="ECO:0000256" key="5">
    <source>
        <dbReference type="ARBA" id="ARBA00010810"/>
    </source>
</evidence>
<dbReference type="FunFam" id="3.40.50.12610:FF:000003">
    <property type="entry name" value="Oligosaccharyl transferase-like protein"/>
    <property type="match status" value="1"/>
</dbReference>
<keyword evidence="12" id="KW-0472">Membrane</keyword>
<feature type="region of interest" description="Disordered" evidence="14">
    <location>
        <begin position="193"/>
        <end position="221"/>
    </location>
</feature>
<dbReference type="PANTHER" id="PTHR13872:SF1">
    <property type="entry name" value="DOLICHYL-DIPHOSPHOOLIGOSACCHARIDE--PROTEIN GLYCOSYLTRANSFERASE SUBUNIT STT3B"/>
    <property type="match status" value="1"/>
</dbReference>
<evidence type="ECO:0000259" key="15">
    <source>
        <dbReference type="Pfam" id="PF21436"/>
    </source>
</evidence>
<feature type="region of interest" description="Disordered" evidence="14">
    <location>
        <begin position="262"/>
        <end position="307"/>
    </location>
</feature>
<evidence type="ECO:0000256" key="8">
    <source>
        <dbReference type="ARBA" id="ARBA00022692"/>
    </source>
</evidence>
<dbReference type="Gene3D" id="3.40.50.12610">
    <property type="match status" value="1"/>
</dbReference>
<evidence type="ECO:0000256" key="7">
    <source>
        <dbReference type="ARBA" id="ARBA00022679"/>
    </source>
</evidence>
<gene>
    <name evidence="16" type="ORF">EHUX00137_LOCUS39581</name>
</gene>
<comment type="pathway">
    <text evidence="4">Protein modification; protein glycosylation.</text>
</comment>
<sequence>MGRVRLRGQHDWRARGGPVRLRQVHLQAAPRVLALLRHRHPRRYASAARQLGARAQPRADGPAPRFCWHAAARVRGGAAARTQALRFAGPAVACQARAAHRARARGRGGAADAGRLLRPPLRSRARALRQAHPHRQPAGGFGGGAPAGKRAGVLPLPPPHLPHRAVRLLPLARPLHRRQPLHRPLRRHRLLLLKQDGAARHPARPGRLGPRRRAPRRPRRQVRVVLSNVELMMSCTRAGVAADQLLVRPVARLGSRILRLPSPPATGAAEAAAAEGAEEEEEEEDRSGKDASASAKERRKKGGKGGAKAEAALGEAWSHARALGALAMEGVELVYANPVSCLLRIALGAYAVYWCVPRGREFYDYSHQLAEGLSQPQIMFKAKTYNGQEVMVDDYREAYWWLRDKTPEDARVMAWWDYGYQITGIGERTTIADGNTWNHEHIATLGLILSGNEQKAHSIARHLADYVLVWAGGGGDDLAKSPHMARIGNSVFRDICPGDPTCSKFGFYQGGQPTPMMEECLLYKLTMHGQRGIAANESLFQHVFTSRYGKVRIFKVRRVSLKSKKWVADPANRRCDAPGSWYCVGQYPPALAPLIARRKNFAQLEDFNTKRSSEDEAYDKEYHERMSGRKGPSDGPGGGGGSKGRPGLWYLGCVGAEALLGEERTYSGGADGSTLAEARAFAKEAGSRYVALARSGMDGHAFAIPALPPGWKAGSLDDAGCSTPCLDFQEYGCGCADELCAEAGVSAVRGEEHVRRWAIYEVVAKGKKKAKKGSPKDEM</sequence>
<dbReference type="AlphaFoldDB" id="A0A7S3TLH6"/>
<evidence type="ECO:0000256" key="14">
    <source>
        <dbReference type="SAM" id="MobiDB-lite"/>
    </source>
</evidence>
<dbReference type="InterPro" id="IPR048999">
    <property type="entry name" value="STT3-PglB_core"/>
</dbReference>
<dbReference type="InterPro" id="IPR003674">
    <property type="entry name" value="Oligo_trans_STT3"/>
</dbReference>
<evidence type="ECO:0000256" key="4">
    <source>
        <dbReference type="ARBA" id="ARBA00004922"/>
    </source>
</evidence>
<evidence type="ECO:0000256" key="2">
    <source>
        <dbReference type="ARBA" id="ARBA00001946"/>
    </source>
</evidence>
<comment type="similarity">
    <text evidence="5">Belongs to the STT3 family.</text>
</comment>
<evidence type="ECO:0000256" key="3">
    <source>
        <dbReference type="ARBA" id="ARBA00004127"/>
    </source>
</evidence>
<evidence type="ECO:0000256" key="13">
    <source>
        <dbReference type="ARBA" id="ARBA00023211"/>
    </source>
</evidence>
<evidence type="ECO:0000256" key="12">
    <source>
        <dbReference type="ARBA" id="ARBA00023136"/>
    </source>
</evidence>
<feature type="region of interest" description="Disordered" evidence="14">
    <location>
        <begin position="612"/>
        <end position="641"/>
    </location>
</feature>
<evidence type="ECO:0000256" key="11">
    <source>
        <dbReference type="ARBA" id="ARBA00022989"/>
    </source>
</evidence>
<protein>
    <recommendedName>
        <fullName evidence="15">STT3/PglB/AglB core domain-containing protein</fullName>
    </recommendedName>
</protein>
<evidence type="ECO:0000313" key="16">
    <source>
        <dbReference type="EMBL" id="CAE0586225.1"/>
    </source>
</evidence>
<feature type="compositionally biased region" description="Basic residues" evidence="14">
    <location>
        <begin position="201"/>
        <end position="221"/>
    </location>
</feature>
<dbReference type="GO" id="GO:0046872">
    <property type="term" value="F:metal ion binding"/>
    <property type="evidence" value="ECO:0007669"/>
    <property type="project" value="UniProtKB-KW"/>
</dbReference>
<dbReference type="GO" id="GO:0004576">
    <property type="term" value="F:oligosaccharyl transferase activity"/>
    <property type="evidence" value="ECO:0007669"/>
    <property type="project" value="InterPro"/>
</dbReference>
<name>A0A7S3TLH6_EMIHU</name>
<keyword evidence="11" id="KW-1133">Transmembrane helix</keyword>
<dbReference type="PANTHER" id="PTHR13872">
    <property type="entry name" value="DOLICHYL-DIPHOSPHOOLIGOSACCHARIDE--PROTEIN GLYCOSYLTRANSFERASE SUBUNIT"/>
    <property type="match status" value="1"/>
</dbReference>
<dbReference type="EMBL" id="HBIR01050697">
    <property type="protein sequence ID" value="CAE0586225.1"/>
    <property type="molecule type" value="Transcribed_RNA"/>
</dbReference>
<dbReference type="GO" id="GO:0012505">
    <property type="term" value="C:endomembrane system"/>
    <property type="evidence" value="ECO:0007669"/>
    <property type="project" value="UniProtKB-SubCell"/>
</dbReference>
<evidence type="ECO:0000256" key="9">
    <source>
        <dbReference type="ARBA" id="ARBA00022723"/>
    </source>
</evidence>
<evidence type="ECO:0000256" key="10">
    <source>
        <dbReference type="ARBA" id="ARBA00022842"/>
    </source>
</evidence>
<comment type="subcellular location">
    <subcellularLocation>
        <location evidence="3">Endomembrane system</location>
        <topology evidence="3">Multi-pass membrane protein</topology>
    </subcellularLocation>
</comment>
<keyword evidence="7" id="KW-0808">Transferase</keyword>
<feature type="compositionally biased region" description="Acidic residues" evidence="14">
    <location>
        <begin position="276"/>
        <end position="285"/>
    </location>
</feature>
<comment type="cofactor">
    <cofactor evidence="2">
        <name>Mg(2+)</name>
        <dbReference type="ChEBI" id="CHEBI:18420"/>
    </cofactor>
</comment>
<feature type="compositionally biased region" description="Basic and acidic residues" evidence="14">
    <location>
        <begin position="612"/>
        <end position="627"/>
    </location>
</feature>
<dbReference type="UniPathway" id="UPA00378"/>
<comment type="cofactor">
    <cofactor evidence="1">
        <name>Mn(2+)</name>
        <dbReference type="ChEBI" id="CHEBI:29035"/>
    </cofactor>
</comment>
<dbReference type="Pfam" id="PF21436">
    <property type="entry name" value="STT3-PglB_core"/>
    <property type="match status" value="1"/>
</dbReference>
<evidence type="ECO:0000256" key="6">
    <source>
        <dbReference type="ARBA" id="ARBA00022676"/>
    </source>
</evidence>
<keyword evidence="6" id="KW-0328">Glycosyltransferase</keyword>
<organism evidence="16">
    <name type="scientific">Emiliania huxleyi</name>
    <name type="common">Coccolithophore</name>
    <name type="synonym">Pontosphaera huxleyi</name>
    <dbReference type="NCBI Taxonomy" id="2903"/>
    <lineage>
        <taxon>Eukaryota</taxon>
        <taxon>Haptista</taxon>
        <taxon>Haptophyta</taxon>
        <taxon>Prymnesiophyceae</taxon>
        <taxon>Isochrysidales</taxon>
        <taxon>Noelaerhabdaceae</taxon>
        <taxon>Emiliania</taxon>
    </lineage>
</organism>
<accession>A0A7S3TLH6</accession>
<dbReference type="GO" id="GO:0016020">
    <property type="term" value="C:membrane"/>
    <property type="evidence" value="ECO:0007669"/>
    <property type="project" value="InterPro"/>
</dbReference>
<keyword evidence="9" id="KW-0479">Metal-binding</keyword>
<reference evidence="16" key="1">
    <citation type="submission" date="2021-01" db="EMBL/GenBank/DDBJ databases">
        <authorList>
            <person name="Corre E."/>
            <person name="Pelletier E."/>
            <person name="Niang G."/>
            <person name="Scheremetjew M."/>
            <person name="Finn R."/>
            <person name="Kale V."/>
            <person name="Holt S."/>
            <person name="Cochrane G."/>
            <person name="Meng A."/>
            <person name="Brown T."/>
            <person name="Cohen L."/>
        </authorList>
    </citation>
    <scope>NUCLEOTIDE SEQUENCE</scope>
    <source>
        <strain evidence="16">379</strain>
    </source>
</reference>